<evidence type="ECO:0000313" key="1">
    <source>
        <dbReference type="EMBL" id="SVB02440.1"/>
    </source>
</evidence>
<proteinExistence type="predicted"/>
<dbReference type="AlphaFoldDB" id="A0A382ALN5"/>
<dbReference type="Gene3D" id="1.20.1290.10">
    <property type="entry name" value="AhpD-like"/>
    <property type="match status" value="1"/>
</dbReference>
<dbReference type="PANTHER" id="PTHR34846">
    <property type="entry name" value="4-CARBOXYMUCONOLACTONE DECARBOXYLASE FAMILY PROTEIN (AFU_ORTHOLOGUE AFUA_6G11590)"/>
    <property type="match status" value="1"/>
</dbReference>
<dbReference type="PANTHER" id="PTHR34846:SF11">
    <property type="entry name" value="4-CARBOXYMUCONOLACTONE DECARBOXYLASE FAMILY PROTEIN (AFU_ORTHOLOGUE AFUA_6G11590)"/>
    <property type="match status" value="1"/>
</dbReference>
<organism evidence="1">
    <name type="scientific">marine metagenome</name>
    <dbReference type="NCBI Taxonomy" id="408172"/>
    <lineage>
        <taxon>unclassified sequences</taxon>
        <taxon>metagenomes</taxon>
        <taxon>ecological metagenomes</taxon>
    </lineage>
</organism>
<protein>
    <recommendedName>
        <fullName evidence="2">Carboxymuconolactone decarboxylase-like domain-containing protein</fullName>
    </recommendedName>
</protein>
<evidence type="ECO:0008006" key="2">
    <source>
        <dbReference type="Google" id="ProtNLM"/>
    </source>
</evidence>
<sequence>MGQIRHVAQIVMFISLFSLSAQAQNRMPPIPDEEMTEAQKEAVAEFRSARGEPRGPWSVILRSPELLNRLRGVSDYLRFNSSLPPRLSEFVILLTAREWTQNYEWAAHHRLAMEGGLSPDIASAVADGRRPEGMADDEAALYDFCTALHRDGRVSDAAYARALDEFGEQGIVEMVGLSGYYTLIAMVLNTARTPLAADGTPALEPFSR</sequence>
<name>A0A382ALN5_9ZZZZ</name>
<reference evidence="1" key="1">
    <citation type="submission" date="2018-05" db="EMBL/GenBank/DDBJ databases">
        <authorList>
            <person name="Lanie J.A."/>
            <person name="Ng W.-L."/>
            <person name="Kazmierczak K.M."/>
            <person name="Andrzejewski T.M."/>
            <person name="Davidsen T.M."/>
            <person name="Wayne K.J."/>
            <person name="Tettelin H."/>
            <person name="Glass J.I."/>
            <person name="Rusch D."/>
            <person name="Podicherti R."/>
            <person name="Tsui H.-C.T."/>
            <person name="Winkler M.E."/>
        </authorList>
    </citation>
    <scope>NUCLEOTIDE SEQUENCE</scope>
</reference>
<dbReference type="SUPFAM" id="SSF69118">
    <property type="entry name" value="AhpD-like"/>
    <property type="match status" value="1"/>
</dbReference>
<dbReference type="EMBL" id="UINC01025927">
    <property type="protein sequence ID" value="SVB02440.1"/>
    <property type="molecule type" value="Genomic_DNA"/>
</dbReference>
<gene>
    <name evidence="1" type="ORF">METZ01_LOCUS155294</name>
</gene>
<accession>A0A382ALN5</accession>
<dbReference type="InterPro" id="IPR029032">
    <property type="entry name" value="AhpD-like"/>
</dbReference>